<evidence type="ECO:0000313" key="3">
    <source>
        <dbReference type="Proteomes" id="UP000242699"/>
    </source>
</evidence>
<comment type="caution">
    <text evidence="2">The sequence shown here is derived from an EMBL/GenBank/DDBJ whole genome shotgun (WGS) entry which is preliminary data.</text>
</comment>
<gene>
    <name evidence="2" type="ORF">C7B43_02790</name>
</gene>
<dbReference type="Proteomes" id="UP000242699">
    <property type="component" value="Unassembled WGS sequence"/>
</dbReference>
<dbReference type="AlphaFoldDB" id="A0A2T2X9Z6"/>
<sequence length="74" mass="8064">MKFGNWMSVLGLVAGIWVIVSPYLVGFAPTHGNPWTGIVLGTDILGILIILASIIGLIGYWGLRLKELVQERKS</sequence>
<keyword evidence="1" id="KW-0812">Transmembrane</keyword>
<reference evidence="2 3" key="1">
    <citation type="journal article" date="2014" name="BMC Genomics">
        <title>Comparison of environmental and isolate Sulfobacillus genomes reveals diverse carbon, sulfur, nitrogen, and hydrogen metabolisms.</title>
        <authorList>
            <person name="Justice N.B."/>
            <person name="Norman A."/>
            <person name="Brown C.T."/>
            <person name="Singh A."/>
            <person name="Thomas B.C."/>
            <person name="Banfield J.F."/>
        </authorList>
    </citation>
    <scope>NUCLEOTIDE SEQUENCE [LARGE SCALE GENOMIC DNA]</scope>
    <source>
        <strain evidence="2">AMDSBA1</strain>
    </source>
</reference>
<evidence type="ECO:0000256" key="1">
    <source>
        <dbReference type="SAM" id="Phobius"/>
    </source>
</evidence>
<dbReference type="EMBL" id="PXYT01000003">
    <property type="protein sequence ID" value="PSR31312.1"/>
    <property type="molecule type" value="Genomic_DNA"/>
</dbReference>
<name>A0A2T2X9Z6_9FIRM</name>
<organism evidence="2 3">
    <name type="scientific">Sulfobacillus benefaciens</name>
    <dbReference type="NCBI Taxonomy" id="453960"/>
    <lineage>
        <taxon>Bacteria</taxon>
        <taxon>Bacillati</taxon>
        <taxon>Bacillota</taxon>
        <taxon>Clostridia</taxon>
        <taxon>Eubacteriales</taxon>
        <taxon>Clostridiales Family XVII. Incertae Sedis</taxon>
        <taxon>Sulfobacillus</taxon>
    </lineage>
</organism>
<keyword evidence="1" id="KW-0472">Membrane</keyword>
<protein>
    <submittedName>
        <fullName evidence="2">Uncharacterized protein</fullName>
    </submittedName>
</protein>
<proteinExistence type="predicted"/>
<evidence type="ECO:0000313" key="2">
    <source>
        <dbReference type="EMBL" id="PSR31312.1"/>
    </source>
</evidence>
<keyword evidence="1" id="KW-1133">Transmembrane helix</keyword>
<feature type="transmembrane region" description="Helical" evidence="1">
    <location>
        <begin position="44"/>
        <end position="63"/>
    </location>
</feature>
<accession>A0A2T2X9Z6</accession>
<feature type="transmembrane region" description="Helical" evidence="1">
    <location>
        <begin position="7"/>
        <end position="24"/>
    </location>
</feature>